<evidence type="ECO:0000313" key="4">
    <source>
        <dbReference type="EMBL" id="SEG58620.1"/>
    </source>
</evidence>
<sequence length="113" mass="12309">MGGTVEFGETAQAALIREFQEELGLTIDILGPPVFMENLYTHEGSVGHEVLALFDVGFPEGAYAGATRISFQEDNGMTCWAEWFDLARLDVDGGPELFPSGLKDVLIARRGQT</sequence>
<reference evidence="4 5" key="1">
    <citation type="submission" date="2016-10" db="EMBL/GenBank/DDBJ databases">
        <authorList>
            <person name="de Groot N.N."/>
        </authorList>
    </citation>
    <scope>NUCLEOTIDE SEQUENCE [LARGE SCALE GENOMIC DNA]</scope>
    <source>
        <strain evidence="4 5">DSM 26915</strain>
    </source>
</reference>
<evidence type="ECO:0000256" key="2">
    <source>
        <dbReference type="ARBA" id="ARBA00022801"/>
    </source>
</evidence>
<feature type="domain" description="Nudix hydrolase" evidence="3">
    <location>
        <begin position="2"/>
        <end position="89"/>
    </location>
</feature>
<proteinExistence type="predicted"/>
<keyword evidence="2" id="KW-0378">Hydrolase</keyword>
<dbReference type="InterPro" id="IPR015797">
    <property type="entry name" value="NUDIX_hydrolase-like_dom_sf"/>
</dbReference>
<dbReference type="Gene3D" id="3.90.79.10">
    <property type="entry name" value="Nucleoside Triphosphate Pyrophosphohydrolase"/>
    <property type="match status" value="1"/>
</dbReference>
<gene>
    <name evidence="4" type="ORF">SAMN04488045_3454</name>
</gene>
<name>A0A1H6BD96_9RHOB</name>
<dbReference type="Proteomes" id="UP000236752">
    <property type="component" value="Unassembled WGS sequence"/>
</dbReference>
<dbReference type="InterPro" id="IPR020084">
    <property type="entry name" value="NUDIX_hydrolase_CS"/>
</dbReference>
<dbReference type="GO" id="GO:0016787">
    <property type="term" value="F:hydrolase activity"/>
    <property type="evidence" value="ECO:0007669"/>
    <property type="project" value="UniProtKB-KW"/>
</dbReference>
<accession>A0A1H6BD96</accession>
<dbReference type="EMBL" id="FNUZ01000007">
    <property type="protein sequence ID" value="SEG58620.1"/>
    <property type="molecule type" value="Genomic_DNA"/>
</dbReference>
<evidence type="ECO:0000259" key="3">
    <source>
        <dbReference type="Pfam" id="PF00293"/>
    </source>
</evidence>
<dbReference type="PROSITE" id="PS00893">
    <property type="entry name" value="NUDIX_BOX"/>
    <property type="match status" value="1"/>
</dbReference>
<protein>
    <submittedName>
        <fullName evidence="4">NUDIX domain-containing protein</fullName>
    </submittedName>
</protein>
<organism evidence="4 5">
    <name type="scientific">Thalassococcus halodurans</name>
    <dbReference type="NCBI Taxonomy" id="373675"/>
    <lineage>
        <taxon>Bacteria</taxon>
        <taxon>Pseudomonadati</taxon>
        <taxon>Pseudomonadota</taxon>
        <taxon>Alphaproteobacteria</taxon>
        <taxon>Rhodobacterales</taxon>
        <taxon>Roseobacteraceae</taxon>
        <taxon>Thalassococcus</taxon>
    </lineage>
</organism>
<dbReference type="SUPFAM" id="SSF55811">
    <property type="entry name" value="Nudix"/>
    <property type="match status" value="1"/>
</dbReference>
<dbReference type="Pfam" id="PF00293">
    <property type="entry name" value="NUDIX"/>
    <property type="match status" value="1"/>
</dbReference>
<evidence type="ECO:0000256" key="1">
    <source>
        <dbReference type="ARBA" id="ARBA00001946"/>
    </source>
</evidence>
<comment type="cofactor">
    <cofactor evidence="1">
        <name>Mg(2+)</name>
        <dbReference type="ChEBI" id="CHEBI:18420"/>
    </cofactor>
</comment>
<evidence type="ECO:0000313" key="5">
    <source>
        <dbReference type="Proteomes" id="UP000236752"/>
    </source>
</evidence>
<dbReference type="InterPro" id="IPR000086">
    <property type="entry name" value="NUDIX_hydrolase_dom"/>
</dbReference>
<dbReference type="AlphaFoldDB" id="A0A1H6BD96"/>
<dbReference type="CDD" id="cd04688">
    <property type="entry name" value="NUDIX_Hydrolase"/>
    <property type="match status" value="1"/>
</dbReference>
<keyword evidence="5" id="KW-1185">Reference proteome</keyword>